<feature type="compositionally biased region" description="Polar residues" evidence="1">
    <location>
        <begin position="210"/>
        <end position="236"/>
    </location>
</feature>
<gene>
    <name evidence="4" type="ORF">NDU88_005293</name>
</gene>
<dbReference type="PANTHER" id="PTHR46645">
    <property type="entry name" value="GRAM DOMAIN-CONTAINING PROTEIN 2B-RELATED"/>
    <property type="match status" value="1"/>
</dbReference>
<evidence type="ECO:0000313" key="5">
    <source>
        <dbReference type="Proteomes" id="UP001066276"/>
    </source>
</evidence>
<dbReference type="SMART" id="SM00568">
    <property type="entry name" value="GRAM"/>
    <property type="match status" value="1"/>
</dbReference>
<keyword evidence="2" id="KW-1133">Transmembrane helix</keyword>
<dbReference type="InterPro" id="IPR011993">
    <property type="entry name" value="PH-like_dom_sf"/>
</dbReference>
<reference evidence="4" key="1">
    <citation type="journal article" date="2022" name="bioRxiv">
        <title>Sequencing and chromosome-scale assembly of the giantPleurodeles waltlgenome.</title>
        <authorList>
            <person name="Brown T."/>
            <person name="Elewa A."/>
            <person name="Iarovenko S."/>
            <person name="Subramanian E."/>
            <person name="Araus A.J."/>
            <person name="Petzold A."/>
            <person name="Susuki M."/>
            <person name="Suzuki K.-i.T."/>
            <person name="Hayashi T."/>
            <person name="Toyoda A."/>
            <person name="Oliveira C."/>
            <person name="Osipova E."/>
            <person name="Leigh N.D."/>
            <person name="Simon A."/>
            <person name="Yun M.H."/>
        </authorList>
    </citation>
    <scope>NUCLEOTIDE SEQUENCE</scope>
    <source>
        <strain evidence="4">20211129_DDA</strain>
        <tissue evidence="4">Liver</tissue>
    </source>
</reference>
<organism evidence="4 5">
    <name type="scientific">Pleurodeles waltl</name>
    <name type="common">Iberian ribbed newt</name>
    <dbReference type="NCBI Taxonomy" id="8319"/>
    <lineage>
        <taxon>Eukaryota</taxon>
        <taxon>Metazoa</taxon>
        <taxon>Chordata</taxon>
        <taxon>Craniata</taxon>
        <taxon>Vertebrata</taxon>
        <taxon>Euteleostomi</taxon>
        <taxon>Amphibia</taxon>
        <taxon>Batrachia</taxon>
        <taxon>Caudata</taxon>
        <taxon>Salamandroidea</taxon>
        <taxon>Salamandridae</taxon>
        <taxon>Pleurodelinae</taxon>
        <taxon>Pleurodeles</taxon>
    </lineage>
</organism>
<keyword evidence="2" id="KW-0472">Membrane</keyword>
<dbReference type="InterPro" id="IPR052633">
    <property type="entry name" value="GRAM_domain_protein_2B"/>
</dbReference>
<keyword evidence="5" id="KW-1185">Reference proteome</keyword>
<dbReference type="CDD" id="cd13220">
    <property type="entry name" value="PH-GRAM_GRAMDC"/>
    <property type="match status" value="1"/>
</dbReference>
<feature type="transmembrane region" description="Helical" evidence="2">
    <location>
        <begin position="300"/>
        <end position="323"/>
    </location>
</feature>
<feature type="compositionally biased region" description="Basic and acidic residues" evidence="1">
    <location>
        <begin position="35"/>
        <end position="46"/>
    </location>
</feature>
<name>A0AAV7LC32_PLEWA</name>
<accession>A0AAV7LC32</accession>
<dbReference type="InterPro" id="IPR004182">
    <property type="entry name" value="GRAM"/>
</dbReference>
<dbReference type="Pfam" id="PF02893">
    <property type="entry name" value="GRAM"/>
    <property type="match status" value="1"/>
</dbReference>
<dbReference type="Gene3D" id="2.30.29.30">
    <property type="entry name" value="Pleckstrin-homology domain (PH domain)/Phosphotyrosine-binding domain (PTB)"/>
    <property type="match status" value="1"/>
</dbReference>
<dbReference type="EMBL" id="JANPWB010000016">
    <property type="protein sequence ID" value="KAJ1085160.1"/>
    <property type="molecule type" value="Genomic_DNA"/>
</dbReference>
<comment type="caution">
    <text evidence="4">The sequence shown here is derived from an EMBL/GenBank/DDBJ whole genome shotgun (WGS) entry which is preliminary data.</text>
</comment>
<sequence>MKLVGRSSRETLTLPLRISNDPIVTSGKVKKSKKKISEQKKSRSLEEASVPETPKTVKNPPLTRSTTYDLTTAKNPENEPGVERRRSTSSNLPKHNITFHRVFKEVQEGEDLIDSFSCAWQKEVLYQGRLYISPNYVGFYCTMLRKEIKVLIPIINIAVLKKANTALLVPNALTIKTVGGEKFLFGSLRNREITYQVLWALCPQLQDVSPNNSPLGSPGDTSSEQCKKSLTSSQSDLEQELPGEDPTFSFPDVTDGGGSLQGRAKTDDDVKKTSPKTKSKGECSNPKTGSRASWQNLSSINILLIIYLMLVVVLLLSSGYIGLRIVELEQQLTLMGAWPEMNLQSGHKET</sequence>
<evidence type="ECO:0000256" key="2">
    <source>
        <dbReference type="SAM" id="Phobius"/>
    </source>
</evidence>
<dbReference type="Proteomes" id="UP001066276">
    <property type="component" value="Chromosome 12"/>
</dbReference>
<feature type="region of interest" description="Disordered" evidence="1">
    <location>
        <begin position="210"/>
        <end position="291"/>
    </location>
</feature>
<proteinExistence type="predicted"/>
<evidence type="ECO:0000313" key="4">
    <source>
        <dbReference type="EMBL" id="KAJ1085160.1"/>
    </source>
</evidence>
<evidence type="ECO:0000256" key="1">
    <source>
        <dbReference type="SAM" id="MobiDB-lite"/>
    </source>
</evidence>
<keyword evidence="2" id="KW-0812">Transmembrane</keyword>
<dbReference type="PANTHER" id="PTHR46645:SF1">
    <property type="entry name" value="GRAM DOMAIN-CONTAINING PROTEIN"/>
    <property type="match status" value="1"/>
</dbReference>
<feature type="domain" description="GRAM" evidence="3">
    <location>
        <begin position="97"/>
        <end position="164"/>
    </location>
</feature>
<feature type="region of interest" description="Disordered" evidence="1">
    <location>
        <begin position="1"/>
        <end position="92"/>
    </location>
</feature>
<feature type="compositionally biased region" description="Polar residues" evidence="1">
    <location>
        <begin position="62"/>
        <end position="75"/>
    </location>
</feature>
<dbReference type="AlphaFoldDB" id="A0AAV7LC32"/>
<evidence type="ECO:0000259" key="3">
    <source>
        <dbReference type="SMART" id="SM00568"/>
    </source>
</evidence>
<protein>
    <recommendedName>
        <fullName evidence="3">GRAM domain-containing protein</fullName>
    </recommendedName>
</protein>